<dbReference type="CDD" id="cd03214">
    <property type="entry name" value="ABC_Iron-Siderophores_B12_Hemin"/>
    <property type="match status" value="1"/>
</dbReference>
<keyword evidence="2" id="KW-0813">Transport</keyword>
<evidence type="ECO:0000256" key="3">
    <source>
        <dbReference type="ARBA" id="ARBA00022741"/>
    </source>
</evidence>
<dbReference type="Pfam" id="PF00005">
    <property type="entry name" value="ABC_tran"/>
    <property type="match status" value="1"/>
</dbReference>
<protein>
    <submittedName>
        <fullName evidence="8">Heme ABC transporter ATP-binding protein</fullName>
    </submittedName>
</protein>
<evidence type="ECO:0000256" key="6">
    <source>
        <dbReference type="ARBA" id="ARBA00037066"/>
    </source>
</evidence>
<keyword evidence="3" id="KW-0547">Nucleotide-binding</keyword>
<keyword evidence="4 8" id="KW-0067">ATP-binding</keyword>
<accession>A0A2A4MHF8</accession>
<reference evidence="9" key="1">
    <citation type="submission" date="2017-08" db="EMBL/GenBank/DDBJ databases">
        <title>A dynamic microbial community with high functional redundancy inhabits the cold, oxic subseafloor aquifer.</title>
        <authorList>
            <person name="Tully B.J."/>
            <person name="Wheat C.G."/>
            <person name="Glazer B.T."/>
            <person name="Huber J.A."/>
        </authorList>
    </citation>
    <scope>NUCLEOTIDE SEQUENCE [LARGE SCALE GENOMIC DNA]</scope>
</reference>
<organism evidence="8 9">
    <name type="scientific">SAR86 cluster bacterium</name>
    <dbReference type="NCBI Taxonomy" id="2030880"/>
    <lineage>
        <taxon>Bacteria</taxon>
        <taxon>Pseudomonadati</taxon>
        <taxon>Pseudomonadota</taxon>
        <taxon>Gammaproteobacteria</taxon>
        <taxon>SAR86 cluster</taxon>
    </lineage>
</organism>
<dbReference type="InterPro" id="IPR027417">
    <property type="entry name" value="P-loop_NTPase"/>
</dbReference>
<gene>
    <name evidence="8" type="ORF">COC19_07490</name>
</gene>
<evidence type="ECO:0000256" key="1">
    <source>
        <dbReference type="ARBA" id="ARBA00005417"/>
    </source>
</evidence>
<sequence length="258" mass="28129">MSQNRVVLNLSNVSLRLAQKQILQGINVTINAGELVVIIGPNGAGKSSLIKVATGELPSSAGAVTFQSKAFNEIDALEKARHMAVLPQQSLLDFGFRSKEVVALGRTPHQSGAQVDAQIVRSALEKMDVYHLSNRIYTSLSGGEKQRVQLARVLAQVWEAQSLIVLDEPTAALDYAHQRQIMQVLKKKSQSGGAVLMAMHDINLAASFADKIIMMCEGRVVAIGGVDEVLQEDVLEKVFDIKFHRIMHPDTGKFVFVS</sequence>
<comment type="function">
    <text evidence="6">Part of the ABC transporter complex HmuTUV involved in hemin import. Responsible for energy coupling to the transport system.</text>
</comment>
<proteinExistence type="inferred from homology"/>
<evidence type="ECO:0000256" key="2">
    <source>
        <dbReference type="ARBA" id="ARBA00022448"/>
    </source>
</evidence>
<evidence type="ECO:0000256" key="5">
    <source>
        <dbReference type="ARBA" id="ARBA00022967"/>
    </source>
</evidence>
<dbReference type="GO" id="GO:0005524">
    <property type="term" value="F:ATP binding"/>
    <property type="evidence" value="ECO:0007669"/>
    <property type="project" value="UniProtKB-KW"/>
</dbReference>
<dbReference type="PANTHER" id="PTHR42794">
    <property type="entry name" value="HEMIN IMPORT ATP-BINDING PROTEIN HMUV"/>
    <property type="match status" value="1"/>
</dbReference>
<feature type="domain" description="ABC transporter" evidence="7">
    <location>
        <begin position="8"/>
        <end position="242"/>
    </location>
</feature>
<dbReference type="PANTHER" id="PTHR42794:SF1">
    <property type="entry name" value="HEMIN IMPORT ATP-BINDING PROTEIN HMUV"/>
    <property type="match status" value="1"/>
</dbReference>
<dbReference type="SMART" id="SM00382">
    <property type="entry name" value="AAA"/>
    <property type="match status" value="1"/>
</dbReference>
<evidence type="ECO:0000313" key="9">
    <source>
        <dbReference type="Proteomes" id="UP000218172"/>
    </source>
</evidence>
<name>A0A2A4MHF8_9GAMM</name>
<evidence type="ECO:0000259" key="7">
    <source>
        <dbReference type="PROSITE" id="PS50893"/>
    </source>
</evidence>
<comment type="caution">
    <text evidence="8">The sequence shown here is derived from an EMBL/GenBank/DDBJ whole genome shotgun (WGS) entry which is preliminary data.</text>
</comment>
<dbReference type="PROSITE" id="PS50893">
    <property type="entry name" value="ABC_TRANSPORTER_2"/>
    <property type="match status" value="1"/>
</dbReference>
<dbReference type="NCBIfam" id="NF010068">
    <property type="entry name" value="PRK13548.1"/>
    <property type="match status" value="1"/>
</dbReference>
<dbReference type="Proteomes" id="UP000218172">
    <property type="component" value="Unassembled WGS sequence"/>
</dbReference>
<dbReference type="InterPro" id="IPR003593">
    <property type="entry name" value="AAA+_ATPase"/>
</dbReference>
<comment type="similarity">
    <text evidence="1">Belongs to the ABC transporter superfamily.</text>
</comment>
<dbReference type="InterPro" id="IPR017871">
    <property type="entry name" value="ABC_transporter-like_CS"/>
</dbReference>
<evidence type="ECO:0000313" key="8">
    <source>
        <dbReference type="EMBL" id="PCH59154.1"/>
    </source>
</evidence>
<evidence type="ECO:0000256" key="4">
    <source>
        <dbReference type="ARBA" id="ARBA00022840"/>
    </source>
</evidence>
<keyword evidence="5" id="KW-1278">Translocase</keyword>
<dbReference type="SUPFAM" id="SSF52540">
    <property type="entry name" value="P-loop containing nucleoside triphosphate hydrolases"/>
    <property type="match status" value="1"/>
</dbReference>
<dbReference type="FunFam" id="3.40.50.300:FF:000134">
    <property type="entry name" value="Iron-enterobactin ABC transporter ATP-binding protein"/>
    <property type="match status" value="1"/>
</dbReference>
<dbReference type="EMBL" id="NVQR01000131">
    <property type="protein sequence ID" value="PCH59154.1"/>
    <property type="molecule type" value="Genomic_DNA"/>
</dbReference>
<dbReference type="GO" id="GO:0016887">
    <property type="term" value="F:ATP hydrolysis activity"/>
    <property type="evidence" value="ECO:0007669"/>
    <property type="project" value="InterPro"/>
</dbReference>
<dbReference type="PROSITE" id="PS00211">
    <property type="entry name" value="ABC_TRANSPORTER_1"/>
    <property type="match status" value="1"/>
</dbReference>
<dbReference type="Gene3D" id="3.40.50.300">
    <property type="entry name" value="P-loop containing nucleotide triphosphate hydrolases"/>
    <property type="match status" value="1"/>
</dbReference>
<dbReference type="InterPro" id="IPR003439">
    <property type="entry name" value="ABC_transporter-like_ATP-bd"/>
</dbReference>
<dbReference type="AlphaFoldDB" id="A0A2A4MHF8"/>